<dbReference type="STRING" id="474960.SAMN05216180_0634"/>
<accession>A0A1H7ZHP8</accession>
<evidence type="ECO:0000256" key="4">
    <source>
        <dbReference type="ARBA" id="ARBA00022989"/>
    </source>
</evidence>
<keyword evidence="8" id="KW-1185">Reference proteome</keyword>
<reference evidence="7 8" key="1">
    <citation type="submission" date="2016-10" db="EMBL/GenBank/DDBJ databases">
        <authorList>
            <person name="de Groot N.N."/>
        </authorList>
    </citation>
    <scope>NUCLEOTIDE SEQUENCE [LARGE SCALE GENOMIC DNA]</scope>
    <source>
        <strain evidence="7 8">CGMCC 1.5070</strain>
    </source>
</reference>
<feature type="transmembrane region" description="Helical" evidence="6">
    <location>
        <begin position="167"/>
        <end position="187"/>
    </location>
</feature>
<feature type="transmembrane region" description="Helical" evidence="6">
    <location>
        <begin position="12"/>
        <end position="33"/>
    </location>
</feature>
<dbReference type="Proteomes" id="UP000199158">
    <property type="component" value="Unassembled WGS sequence"/>
</dbReference>
<protein>
    <submittedName>
        <fullName evidence="7">Membrane protein involved in the export of O-antigen and teichoic acid</fullName>
    </submittedName>
</protein>
<evidence type="ECO:0000256" key="5">
    <source>
        <dbReference type="ARBA" id="ARBA00023136"/>
    </source>
</evidence>
<evidence type="ECO:0000313" key="8">
    <source>
        <dbReference type="Proteomes" id="UP000199158"/>
    </source>
</evidence>
<dbReference type="PANTHER" id="PTHR30250:SF11">
    <property type="entry name" value="O-ANTIGEN TRANSPORTER-RELATED"/>
    <property type="match status" value="1"/>
</dbReference>
<keyword evidence="2" id="KW-1003">Cell membrane</keyword>
<feature type="transmembrane region" description="Helical" evidence="6">
    <location>
        <begin position="53"/>
        <end position="71"/>
    </location>
</feature>
<dbReference type="RefSeq" id="WP_092751546.1">
    <property type="nucleotide sequence ID" value="NZ_FOCG01000001.1"/>
</dbReference>
<dbReference type="GO" id="GO:0005886">
    <property type="term" value="C:plasma membrane"/>
    <property type="evidence" value="ECO:0007669"/>
    <property type="project" value="UniProtKB-SubCell"/>
</dbReference>
<keyword evidence="5 6" id="KW-0472">Membrane</keyword>
<dbReference type="EMBL" id="FOCG01000001">
    <property type="protein sequence ID" value="SEM57019.1"/>
    <property type="molecule type" value="Genomic_DNA"/>
</dbReference>
<feature type="transmembrane region" description="Helical" evidence="6">
    <location>
        <begin position="377"/>
        <end position="397"/>
    </location>
</feature>
<sequence length="468" mass="53063">MDKYKKLISNTMIFAIGTFSSKVLVFLLMPLYTRVLNNADYGVVDLIIQTGNLLIPIVSVGIINAVVRFGLDDSTSKSDVFSTGFITILCGFTALVLFQPLLAKVPYMSQHTILIYLFVFMACMRSLCSQFTRAKGYVRLYAFDGVLSTITTIIFNILYLVVFQWGIVGYVMAIFTADFLSVIFLFTSAKLYRYIRFKGISRLTVSSMLRYCIPLIPTTMFWWIMNVSDRYIVSHVLGSEANGLFAVSYKVPTIVNLISTIFIDAWQISAFTEQTQLARERFFTKVFRTYQSLLFTAGSGLILFAKLITKLLVSDAFYASWEYIPFLVMATTFSCMVTFLGTVYMTEKKSVFALATTAIGAGINICLNLILIPRYGVNGGAFATFISYFVVFLLRAVHTRKYIKIRWNVFKMLFNTSMLMIQSLILINEIPYWIWYEIGLTVIMIITNLGAILVALQKIVGQHLKRAQ</sequence>
<keyword evidence="4 6" id="KW-1133">Transmembrane helix</keyword>
<gene>
    <name evidence="7" type="ORF">SAMN05216180_0634</name>
</gene>
<dbReference type="AlphaFoldDB" id="A0A1H7ZHP8"/>
<name>A0A1H7ZHP8_9FIRM</name>
<feature type="transmembrane region" description="Helical" evidence="6">
    <location>
        <begin position="323"/>
        <end position="344"/>
    </location>
</feature>
<feature type="transmembrane region" description="Helical" evidence="6">
    <location>
        <begin position="409"/>
        <end position="427"/>
    </location>
</feature>
<comment type="subcellular location">
    <subcellularLocation>
        <location evidence="1">Cell membrane</location>
        <topology evidence="1">Multi-pass membrane protein</topology>
    </subcellularLocation>
</comment>
<proteinExistence type="predicted"/>
<evidence type="ECO:0000256" key="6">
    <source>
        <dbReference type="SAM" id="Phobius"/>
    </source>
</evidence>
<organism evidence="7 8">
    <name type="scientific">Hydrogenoanaerobacterium saccharovorans</name>
    <dbReference type="NCBI Taxonomy" id="474960"/>
    <lineage>
        <taxon>Bacteria</taxon>
        <taxon>Bacillati</taxon>
        <taxon>Bacillota</taxon>
        <taxon>Clostridia</taxon>
        <taxon>Eubacteriales</taxon>
        <taxon>Oscillospiraceae</taxon>
        <taxon>Hydrogenoanaerobacterium</taxon>
    </lineage>
</organism>
<dbReference type="OrthoDB" id="3249502at2"/>
<dbReference type="InterPro" id="IPR050833">
    <property type="entry name" value="Poly_Biosynth_Transport"/>
</dbReference>
<feature type="transmembrane region" description="Helical" evidence="6">
    <location>
        <begin position="433"/>
        <end position="456"/>
    </location>
</feature>
<evidence type="ECO:0000256" key="3">
    <source>
        <dbReference type="ARBA" id="ARBA00022692"/>
    </source>
</evidence>
<feature type="transmembrane region" description="Helical" evidence="6">
    <location>
        <begin position="140"/>
        <end position="161"/>
    </location>
</feature>
<feature type="transmembrane region" description="Helical" evidence="6">
    <location>
        <begin position="108"/>
        <end position="128"/>
    </location>
</feature>
<feature type="transmembrane region" description="Helical" evidence="6">
    <location>
        <begin position="245"/>
        <end position="266"/>
    </location>
</feature>
<feature type="transmembrane region" description="Helical" evidence="6">
    <location>
        <begin position="287"/>
        <end position="308"/>
    </location>
</feature>
<evidence type="ECO:0000256" key="2">
    <source>
        <dbReference type="ARBA" id="ARBA00022475"/>
    </source>
</evidence>
<keyword evidence="3 6" id="KW-0812">Transmembrane</keyword>
<evidence type="ECO:0000256" key="1">
    <source>
        <dbReference type="ARBA" id="ARBA00004651"/>
    </source>
</evidence>
<dbReference type="PANTHER" id="PTHR30250">
    <property type="entry name" value="PST FAMILY PREDICTED COLANIC ACID TRANSPORTER"/>
    <property type="match status" value="1"/>
</dbReference>
<dbReference type="Pfam" id="PF13440">
    <property type="entry name" value="Polysacc_synt_3"/>
    <property type="match status" value="1"/>
</dbReference>
<feature type="transmembrane region" description="Helical" evidence="6">
    <location>
        <begin position="83"/>
        <end position="102"/>
    </location>
</feature>
<feature type="transmembrane region" description="Helical" evidence="6">
    <location>
        <begin position="208"/>
        <end position="225"/>
    </location>
</feature>
<feature type="transmembrane region" description="Helical" evidence="6">
    <location>
        <begin position="351"/>
        <end position="371"/>
    </location>
</feature>
<evidence type="ECO:0000313" key="7">
    <source>
        <dbReference type="EMBL" id="SEM57019.1"/>
    </source>
</evidence>